<reference evidence="6 7" key="1">
    <citation type="submission" date="2007-08" db="EMBL/GenBank/DDBJ databases">
        <title>Draft genome sequence of Clostridium leptum (DSM 753).</title>
        <authorList>
            <person name="Sudarsanam P."/>
            <person name="Ley R."/>
            <person name="Guruge J."/>
            <person name="Turnbaugh P.J."/>
            <person name="Mahowald M."/>
            <person name="Liep D."/>
            <person name="Gordon J."/>
        </authorList>
    </citation>
    <scope>NUCLEOTIDE SEQUENCE [LARGE SCALE GENOMIC DNA]</scope>
    <source>
        <strain evidence="6 7">DSM 753</strain>
    </source>
</reference>
<dbReference type="PANTHER" id="PTHR33204:SF29">
    <property type="entry name" value="TRANSCRIPTIONAL REGULATOR"/>
    <property type="match status" value="1"/>
</dbReference>
<name>A7VR60_9FIRM</name>
<dbReference type="Proteomes" id="UP000003490">
    <property type="component" value="Unassembled WGS sequence"/>
</dbReference>
<feature type="region of interest" description="Disordered" evidence="4">
    <location>
        <begin position="1"/>
        <end position="23"/>
    </location>
</feature>
<evidence type="ECO:0000259" key="5">
    <source>
        <dbReference type="PROSITE" id="PS51118"/>
    </source>
</evidence>
<proteinExistence type="predicted"/>
<accession>A7VR60</accession>
<evidence type="ECO:0000313" key="6">
    <source>
        <dbReference type="EMBL" id="EDO62182.1"/>
    </source>
</evidence>
<dbReference type="PANTHER" id="PTHR33204">
    <property type="entry name" value="TRANSCRIPTIONAL REGULATOR, MARR FAMILY"/>
    <property type="match status" value="1"/>
</dbReference>
<feature type="domain" description="HTH hxlR-type" evidence="5">
    <location>
        <begin position="38"/>
        <end position="139"/>
    </location>
</feature>
<dbReference type="HOGENOM" id="CLU_111585_5_3_9"/>
<feature type="compositionally biased region" description="Basic residues" evidence="4">
    <location>
        <begin position="1"/>
        <end position="14"/>
    </location>
</feature>
<dbReference type="AlphaFoldDB" id="A7VR60"/>
<dbReference type="EMBL" id="ABCB02000016">
    <property type="protein sequence ID" value="EDO62182.1"/>
    <property type="molecule type" value="Genomic_DNA"/>
</dbReference>
<organism evidence="6 7">
    <name type="scientific">[Clostridium] leptum DSM 753</name>
    <dbReference type="NCBI Taxonomy" id="428125"/>
    <lineage>
        <taxon>Bacteria</taxon>
        <taxon>Bacillati</taxon>
        <taxon>Bacillota</taxon>
        <taxon>Clostridia</taxon>
        <taxon>Eubacteriales</taxon>
        <taxon>Oscillospiraceae</taxon>
        <taxon>Oscillospiraceae incertae sedis</taxon>
    </lineage>
</organism>
<sequence length="139" mass="15554">MKKDKKEKKEKKEKRASAPQPVIPAVKRNVDLDSLPQDPLEYALSRVGGKWKLRILWGLGQSSESGGLRYGDLKEKIPGITDMMFSQSLKDLTAQGLIQRTQFQEIPPRVEYALTPEGSSLLPVIAALYDWAVGQMKNS</sequence>
<dbReference type="SUPFAM" id="SSF46785">
    <property type="entry name" value="Winged helix' DNA-binding domain"/>
    <property type="match status" value="1"/>
</dbReference>
<dbReference type="eggNOG" id="COG1733">
    <property type="taxonomic scope" value="Bacteria"/>
</dbReference>
<evidence type="ECO:0000313" key="7">
    <source>
        <dbReference type="Proteomes" id="UP000003490"/>
    </source>
</evidence>
<dbReference type="InterPro" id="IPR002577">
    <property type="entry name" value="HTH_HxlR"/>
</dbReference>
<dbReference type="GO" id="GO:0003677">
    <property type="term" value="F:DNA binding"/>
    <property type="evidence" value="ECO:0007669"/>
    <property type="project" value="UniProtKB-KW"/>
</dbReference>
<evidence type="ECO:0000256" key="2">
    <source>
        <dbReference type="ARBA" id="ARBA00023125"/>
    </source>
</evidence>
<reference evidence="6 7" key="2">
    <citation type="submission" date="2007-08" db="EMBL/GenBank/DDBJ databases">
        <authorList>
            <person name="Fulton L."/>
            <person name="Clifton S."/>
            <person name="Fulton B."/>
            <person name="Xu J."/>
            <person name="Minx P."/>
            <person name="Pepin K.H."/>
            <person name="Johnson M."/>
            <person name="Thiruvilangam P."/>
            <person name="Bhonagiri V."/>
            <person name="Nash W.E."/>
            <person name="Wang C."/>
            <person name="Mardis E.R."/>
            <person name="Wilson R.K."/>
        </authorList>
    </citation>
    <scope>NUCLEOTIDE SEQUENCE [LARGE SCALE GENOMIC DNA]</scope>
    <source>
        <strain evidence="6 7">DSM 753</strain>
    </source>
</reference>
<comment type="caution">
    <text evidence="6">The sequence shown here is derived from an EMBL/GenBank/DDBJ whole genome shotgun (WGS) entry which is preliminary data.</text>
</comment>
<dbReference type="Gene3D" id="1.10.10.10">
    <property type="entry name" value="Winged helix-like DNA-binding domain superfamily/Winged helix DNA-binding domain"/>
    <property type="match status" value="1"/>
</dbReference>
<dbReference type="PROSITE" id="PS51118">
    <property type="entry name" value="HTH_HXLR"/>
    <property type="match status" value="1"/>
</dbReference>
<keyword evidence="1" id="KW-0805">Transcription regulation</keyword>
<evidence type="ECO:0000256" key="3">
    <source>
        <dbReference type="ARBA" id="ARBA00023163"/>
    </source>
</evidence>
<evidence type="ECO:0000256" key="1">
    <source>
        <dbReference type="ARBA" id="ARBA00023015"/>
    </source>
</evidence>
<dbReference type="InterPro" id="IPR036388">
    <property type="entry name" value="WH-like_DNA-bd_sf"/>
</dbReference>
<keyword evidence="2" id="KW-0238">DNA-binding</keyword>
<gene>
    <name evidence="6" type="ORF">CLOLEP_01043</name>
</gene>
<dbReference type="Pfam" id="PF01638">
    <property type="entry name" value="HxlR"/>
    <property type="match status" value="1"/>
</dbReference>
<protein>
    <submittedName>
        <fullName evidence="6">Transcriptional regulator, HxlR family</fullName>
    </submittedName>
</protein>
<dbReference type="InterPro" id="IPR036390">
    <property type="entry name" value="WH_DNA-bd_sf"/>
</dbReference>
<evidence type="ECO:0000256" key="4">
    <source>
        <dbReference type="SAM" id="MobiDB-lite"/>
    </source>
</evidence>
<keyword evidence="3" id="KW-0804">Transcription</keyword>